<feature type="chain" id="PRO_5023295997" description="Transmembrane protein gp41" evidence="32">
    <location>
        <begin position="518"/>
        <end position="869"/>
    </location>
</feature>
<keyword evidence="7 32" id="KW-1168">Fusion of virus membrane with host membrane</keyword>
<dbReference type="CDD" id="cd09909">
    <property type="entry name" value="HIV-1-like_HR1-HR2"/>
    <property type="match status" value="1"/>
</dbReference>
<feature type="lipid moiety-binding region" description="S-palmitoyl cysteine; by host" evidence="32">
    <location>
        <position position="770"/>
    </location>
</feature>
<proteinExistence type="inferred from homology"/>
<comment type="miscellaneous">
    <text evidence="32">Inhibitors targeting HIV-1 viral envelope proteins are used as antiretroviral drugs. Attachment of virions to the cell surface via non-specific interactions and CD4 binding can be blocked by inhibitors that include cyanovirin-N, cyclotriazadisulfonamide analogs, PRO 2000, TNX 355 and PRO 542. In addition, BMS 806 can block CD4-induced conformational changes. Env interactions with the coreceptor molecules can be targeted by CCR5 antagonists including SCH-D, maraviroc (UK 427857) and aplaviroc (GW 873140), and the CXCR4 antagonist AMD 070. Fusion of viral and cellular membranes can be inhibited by peptides such as enfuvirtide and tifuvirtide (T 1249). Resistance to inhibitors associated with mutations in Env are observed. Most of the time, single mutations confer only a modest reduction in drug susceptibility. Combination of several mutations is usually required to develop a high-level drug resistance.</text>
</comment>
<evidence type="ECO:0000256" key="22">
    <source>
        <dbReference type="ARBA" id="ARBA00022989"/>
    </source>
</evidence>
<sequence>MRVMGIQMNCQNLWRWGTMILGMIIICSATTNLWVTVYYGVPVWKDAETTLFCASDAKAYDTEVHNTWATHACVPTDPNPQEIQLENVTEKFNMWKNNMVEQMHEDIISLWDQSLKPCVKLTPLCVTLECHNYKGNGTNNTYINGTDAMQGEIKNCSYNMTTELRDKKQKVYSLFYRLDIVPISEKNSNSNSNNSSSKYRLINCNTSAITQACPKVSFEPIPIHYCAPAGFAILKCNDIDFNGTGLCKNVSTVQCTHGIRPVVSTQLLLNGSLAEKEVRIRSENITNNAKTIIVQLDQPVNITCMRPNNNTRKSVHIGPGQAFYATGDIIGNIREAHCNVSREDWNNTLQKVATQLRKHFGNKTIIFAKSSGGDLEITTHSFNCEGEFFYCNTSGLFNSSWENDTGSTQESNRTKSNDTITLPCRIKQIINMWQRAGQAIYAPPIPGVIQCQSNITGLLLTRDGGNNNTTNETFRPGGGNMRDNWRSELYKYKVVKIEPLGVAPTTARRRVVEREKRAVGLGALFIGFLGAAGSTMGAASVTLTVQARQLLSGIVQQQNNLLRAIEAQQHLLKLTVWGIKQLQARVLAVERYLHDQQLLGIWGCSGKLICTTNVPWNDSRSNKSLNDIWNNMTWMQWDEEISNYTQIIYNLLEKSQNQQEKNEQELLALDKWASLWNWFNISNWLWYIRIFIIIVGGLIGLRIVFAVLSIINRVRQGYSPLSFQTHTPNPRDLDRPGRTEEEGGEQGRDRSIRLVNGFLALAWEDLRSLCLWSYHLLRDFILVAARTVELLGRSSLKGLRLGWEGLKYLGNILLYWARELKISATSLLDTIAIVVAGWTDRAIEITQNICRGILHIPRRIRQGFERALL</sequence>
<dbReference type="GO" id="GO:0020002">
    <property type="term" value="C:host cell plasma membrane"/>
    <property type="evidence" value="ECO:0007669"/>
    <property type="project" value="UniProtKB-SubCell"/>
</dbReference>
<dbReference type="InterPro" id="IPR036377">
    <property type="entry name" value="Gp120_core_sf"/>
</dbReference>
<dbReference type="EMBL" id="FM165645">
    <property type="protein sequence ID" value="CAQ63626.1"/>
    <property type="molecule type" value="Genomic_RNA"/>
</dbReference>
<feature type="region of interest" description="Immunosuppression" evidence="32">
    <location>
        <begin position="580"/>
        <end position="598"/>
    </location>
</feature>
<feature type="disulfide bond" evidence="32">
    <location>
        <begin position="384"/>
        <end position="451"/>
    </location>
</feature>
<feature type="lipid moiety-binding region" description="S-palmitoyl cysteine; by host" evidence="32">
    <location>
        <position position="850"/>
    </location>
</feature>
<feature type="transmembrane region" description="Helical" evidence="33">
    <location>
        <begin position="20"/>
        <end position="41"/>
    </location>
</feature>
<evidence type="ECO:0000256" key="11">
    <source>
        <dbReference type="ARBA" id="ARBA00022581"/>
    </source>
</evidence>
<feature type="region of interest" description="Disordered" evidence="34">
    <location>
        <begin position="722"/>
        <end position="748"/>
    </location>
</feature>
<comment type="caution">
    <text evidence="32 33">Lacks conserved residue(s) required for the propagation of feature annotation.</text>
</comment>
<organismHost>
    <name type="scientific">Homo sapiens</name>
    <name type="common">Human</name>
    <dbReference type="NCBI Taxonomy" id="9606"/>
</organismHost>
<feature type="coiled-coil region" evidence="32">
    <location>
        <begin position="639"/>
        <end position="673"/>
    </location>
</feature>
<feature type="region of interest" description="Fusion peptide" evidence="32">
    <location>
        <begin position="518"/>
        <end position="538"/>
    </location>
</feature>
<dbReference type="GO" id="GO:1903911">
    <property type="term" value="P:positive regulation of receptor clustering"/>
    <property type="evidence" value="ECO:0007669"/>
    <property type="project" value="UniProtKB-UniRule"/>
</dbReference>
<feature type="domain" description="Human immunodeficiency virus 1 envelope glycoprotein Gp120" evidence="35">
    <location>
        <begin position="150"/>
        <end position="517"/>
    </location>
</feature>
<feature type="compositionally biased region" description="Basic and acidic residues" evidence="34">
    <location>
        <begin position="729"/>
        <end position="748"/>
    </location>
</feature>
<feature type="region of interest" description="V5" evidence="32">
    <location>
        <begin position="467"/>
        <end position="477"/>
    </location>
</feature>
<evidence type="ECO:0000256" key="20">
    <source>
        <dbReference type="ARBA" id="ARBA00022879"/>
    </source>
</evidence>
<keyword evidence="16 32" id="KW-0732">Signal</keyword>
<evidence type="ECO:0000313" key="37">
    <source>
        <dbReference type="EMBL" id="CAQ63626.1"/>
    </source>
</evidence>
<evidence type="ECO:0000256" key="4">
    <source>
        <dbReference type="ARBA" id="ARBA00004563"/>
    </source>
</evidence>
<evidence type="ECO:0000256" key="24">
    <source>
        <dbReference type="ARBA" id="ARBA00023054"/>
    </source>
</evidence>
<keyword evidence="21 32" id="KW-1164">Virus endocytosis by host</keyword>
<gene>
    <name evidence="32 37" type="primary">env</name>
</gene>
<comment type="PTM">
    <text evidence="32">Highly glycosylated by host. The high number of glycan on the protein is reffered to as 'glycan shield' because it contributes to hide protein sequence from adaptive immune system.</text>
</comment>
<evidence type="ECO:0000256" key="7">
    <source>
        <dbReference type="ARBA" id="ARBA00022506"/>
    </source>
</evidence>
<keyword evidence="18 32" id="KW-0946">Virion</keyword>
<dbReference type="FunFam" id="1.10.287.210:FF:000001">
    <property type="entry name" value="Envelope glycoprotein gp160"/>
    <property type="match status" value="1"/>
</dbReference>
<feature type="short sequence motif" description="Di-leucine internalization motif" evidence="32">
    <location>
        <begin position="868"/>
        <end position="869"/>
    </location>
</feature>
<comment type="domain">
    <text evidence="32">The membrane proximal external region (MPER) present in gp41 is a tryptophan-rich region recognized by the antibodies 2F5, Z13, and 4E10. MPER seems to play a role in fusion.</text>
</comment>
<feature type="topological domain" description="Cytoplasmic" evidence="32">
    <location>
        <begin position="712"/>
        <end position="869"/>
    </location>
</feature>
<feature type="disulfide bond" evidence="32">
    <location>
        <begin position="236"/>
        <end position="247"/>
    </location>
</feature>
<evidence type="ECO:0000256" key="18">
    <source>
        <dbReference type="ARBA" id="ARBA00022844"/>
    </source>
</evidence>
<dbReference type="Pfam" id="PF00517">
    <property type="entry name" value="GP41"/>
    <property type="match status" value="1"/>
</dbReference>
<comment type="domain">
    <text evidence="32">Some of the most genetically diverse regions of the viral genome are present in Env. They are called variable regions 1 through 5 (V1 through V5). Coreceptor usage of gp120 is determined mainly by the primary structure of the third variable region (V3) in the outer domain of gp120. The sequence of V3 determines which coreceptor, CCR5 and/or CXCR4 (corresponding to R5/macrophage, X4/T cell and R5X4/T cell and macrophage tropism), is used to trigger the fusion potential of the Env complex, and hence which cells the virus can infect. Binding to CCR5 involves a region adjacent in addition to V3.</text>
</comment>
<dbReference type="GO" id="GO:0019082">
    <property type="term" value="P:viral protein processing"/>
    <property type="evidence" value="ECO:0007669"/>
    <property type="project" value="UniProtKB-UniRule"/>
</dbReference>
<dbReference type="GO" id="GO:0019064">
    <property type="term" value="P:fusion of virus membrane with host plasma membrane"/>
    <property type="evidence" value="ECO:0007669"/>
    <property type="project" value="UniProtKB-UniRule"/>
</dbReference>
<comment type="subcellular location">
    <molecule>Transmembrane protein gp41</molecule>
    <subcellularLocation>
        <location evidence="32">Virion membrane</location>
        <topology evidence="32">Single-pass type I membrane protein</topology>
    </subcellularLocation>
    <subcellularLocation>
        <location evidence="32">Host cell membrane</location>
        <topology evidence="32">Single-pass type I membrane protein</topology>
    </subcellularLocation>
    <subcellularLocation>
        <location evidence="32">Host endosome membrane</location>
        <topology evidence="32">Single-pass type I membrane protein</topology>
    </subcellularLocation>
    <text evidence="32">It is probably concentrated at the site of budding and incorporated into the virions possibly by contacts between the cytoplasmic tail of Env and the N-terminus of Gag.</text>
</comment>
<feature type="site" description="Cleavage; by host furin" evidence="32">
    <location>
        <begin position="517"/>
        <end position="518"/>
    </location>
</feature>
<dbReference type="InterPro" id="IPR037527">
    <property type="entry name" value="Gp160"/>
</dbReference>
<dbReference type="Gene3D" id="1.20.5.490">
    <property type="entry name" value="Single helix bin"/>
    <property type="match status" value="1"/>
</dbReference>
<dbReference type="FunFam" id="1.20.5.490:FF:000001">
    <property type="entry name" value="Envelope glycoprotein gp160"/>
    <property type="match status" value="1"/>
</dbReference>
<dbReference type="GO" id="GO:0052031">
    <property type="term" value="P:symbiont-mediated perturbation of host defense response"/>
    <property type="evidence" value="ECO:0007669"/>
    <property type="project" value="UniProtKB-UniRule"/>
</dbReference>
<feature type="domain" description="Human immunodeficiency virus 1 envelope glycoprotein Gp120" evidence="35">
    <location>
        <begin position="33"/>
        <end position="140"/>
    </location>
</feature>
<feature type="transmembrane region" description="Helical" evidence="33">
    <location>
        <begin position="518"/>
        <end position="541"/>
    </location>
</feature>
<feature type="transmembrane region" description="Helical" evidence="33">
    <location>
        <begin position="684"/>
        <end position="711"/>
    </location>
</feature>
<evidence type="ECO:0000256" key="17">
    <source>
        <dbReference type="ARBA" id="ARBA00022804"/>
    </source>
</evidence>
<evidence type="ECO:0000256" key="10">
    <source>
        <dbReference type="ARBA" id="ARBA00022570"/>
    </source>
</evidence>
<feature type="disulfide bond" evidence="32">
    <location>
        <begin position="604"/>
        <end position="610"/>
    </location>
</feature>
<comment type="similarity">
    <text evidence="32">Belongs to the HIV-1 env protein family.</text>
</comment>
<dbReference type="FunFam" id="2.170.40.20:FF:000002">
    <property type="entry name" value="Envelope glycoprotein gp160"/>
    <property type="match status" value="1"/>
</dbReference>
<dbReference type="GO" id="GO:0075512">
    <property type="term" value="P:clathrin-dependent endocytosis of virus by host cell"/>
    <property type="evidence" value="ECO:0007669"/>
    <property type="project" value="UniProtKB-UniRule"/>
</dbReference>
<evidence type="ECO:0000259" key="35">
    <source>
        <dbReference type="Pfam" id="PF00516"/>
    </source>
</evidence>
<feature type="region of interest" description="V1" evidence="32">
    <location>
        <begin position="130"/>
        <end position="155"/>
    </location>
</feature>
<evidence type="ECO:0000256" key="3">
    <source>
        <dbReference type="ARBA" id="ARBA00004505"/>
    </source>
</evidence>
<keyword evidence="13 32" id="KW-0165">Cleavage on pair of basic residues</keyword>
<evidence type="ECO:0000256" key="30">
    <source>
        <dbReference type="ARBA" id="ARBA00023288"/>
    </source>
</evidence>
<keyword evidence="24 32" id="KW-0175">Coiled coil</keyword>
<accession>B6EFG3</accession>
<evidence type="ECO:0000256" key="34">
    <source>
        <dbReference type="SAM" id="MobiDB-lite"/>
    </source>
</evidence>
<comment type="function">
    <text evidence="32">Envelope glycoprotein gp160: Oligomerizes in the host endoplasmic reticulum into predominantly trimers. In a second time, gp160 transits in the host Golgi, where glycosylation is completed. The precursor is then proteolytically cleaved in the trans-Golgi and thereby activated by cellular furin or furin-like proteases to produce gp120 and gp41.</text>
</comment>
<comment type="domain">
    <text evidence="32">The YXXL motif is involved in determining the exact site of viral release at the surface of infected mononuclear cells and promotes endocytosis. YXXL and di-leucine endocytosis motifs interact directly or indirectly with the clathrin adapter complexes, opperate independently, and their activities are not additive.</text>
</comment>
<dbReference type="HAMAP" id="MF_04083">
    <property type="entry name" value="HIV_ENV"/>
    <property type="match status" value="1"/>
</dbReference>
<keyword evidence="19 32" id="KW-1043">Host membrane</keyword>
<evidence type="ECO:0000256" key="13">
    <source>
        <dbReference type="ARBA" id="ARBA00022685"/>
    </source>
</evidence>
<comment type="function">
    <text evidence="32">Transmembrane protein gp41: Acts as a class I viral fusion protein. Under the current model, the protein has at least 3 conformational states: pre-fusion native state, pre-hairpin intermediate state, and post-fusion hairpin state. During fusion of viral and target intracellular membranes, the coiled coil regions (heptad repeats) assume a trimer-of-hairpins structure, positioning the fusion peptide in close proximity to the C-terminal region of the ectodomain. The formation of this structure appears to drive apposition and subsequent fusion of viral and target cell membranes. Complete fusion occurs in host cell endosomes and is dynamin-dependent, however some lipid transfer might occur at the plasma membrane. The virus undergoes clathrin-dependent internalization long before endosomal fusion, thus minimizing the surface exposure of conserved viral epitopes during fusion and reducing the efficacy of inhibitors targeting these epitopes. Membranes fusion leads to delivery of the nucleocapsid into the cytoplasm.</text>
</comment>
<dbReference type="SUPFAM" id="SSF56502">
    <property type="entry name" value="gp120 core"/>
    <property type="match status" value="2"/>
</dbReference>
<dbReference type="Gene3D" id="2.170.40.20">
    <property type="entry name" value="Human immunodeficiency virus 1, Gp160, envelope glycoprotein"/>
    <property type="match status" value="2"/>
</dbReference>
<feature type="domain" description="Retroviral envelope protein GP41-like" evidence="36">
    <location>
        <begin position="536"/>
        <end position="725"/>
    </location>
</feature>
<dbReference type="GO" id="GO:0039654">
    <property type="term" value="P:fusion of virus membrane with host endosome membrane"/>
    <property type="evidence" value="ECO:0007669"/>
    <property type="project" value="UniProtKB-UniRule"/>
</dbReference>
<dbReference type="GO" id="GO:0044175">
    <property type="term" value="C:host cell endosome membrane"/>
    <property type="evidence" value="ECO:0007669"/>
    <property type="project" value="UniProtKB-SubCell"/>
</dbReference>
<keyword evidence="15 32" id="KW-0053">Apoptosis</keyword>
<keyword evidence="28 32" id="KW-0325">Glycoprotein</keyword>
<evidence type="ECO:0000256" key="19">
    <source>
        <dbReference type="ARBA" id="ARBA00022870"/>
    </source>
</evidence>
<keyword evidence="14 32" id="KW-0812">Transmembrane</keyword>
<protein>
    <recommendedName>
        <fullName evidence="32">Envelope glycoprotein gp160</fullName>
    </recommendedName>
    <alternativeName>
        <fullName evidence="32">Env polyprotein</fullName>
    </alternativeName>
    <component>
        <recommendedName>
            <fullName evidence="32">Surface protein gp120</fullName>
            <shortName evidence="32">SU</shortName>
        </recommendedName>
        <alternativeName>
            <fullName evidence="32">Glycoprotein 120</fullName>
            <shortName evidence="32">gp120</shortName>
        </alternativeName>
    </component>
    <component>
        <recommendedName>
            <fullName evidence="32">Transmembrane protein gp41</fullName>
            <shortName evidence="32">TM</shortName>
        </recommendedName>
        <alternativeName>
            <fullName evidence="32">Glycoprotein 41</fullName>
            <shortName evidence="32">gp41</shortName>
        </alternativeName>
    </component>
</protein>
<evidence type="ECO:0000256" key="15">
    <source>
        <dbReference type="ARBA" id="ARBA00022703"/>
    </source>
</evidence>
<comment type="miscellaneous">
    <text evidence="32">HIV-1 lineages are divided in three main groups, M (for Major), O (for Outlier), and N (for New, or Non-M, Non-O). The vast majority of strains found worldwide belong to the group M. Group O seems to be endemic to and largely confined to Cameroon and neighboring countries in West Central Africa, where these viruses represent a small minority of HIV-1 strains. The group N is represented by a limited number of isolates from Cameroonian persons. The group M is further subdivided in 9 clades or subtypes (A to D, F to H, J and K).</text>
</comment>
<evidence type="ECO:0000256" key="21">
    <source>
        <dbReference type="ARBA" id="ARBA00022890"/>
    </source>
</evidence>
<dbReference type="GO" id="GO:0019062">
    <property type="term" value="P:virion attachment to host cell"/>
    <property type="evidence" value="ECO:0007669"/>
    <property type="project" value="UniProtKB-UniRule"/>
</dbReference>
<evidence type="ECO:0000256" key="12">
    <source>
        <dbReference type="ARBA" id="ARBA00022595"/>
    </source>
</evidence>
<organism evidence="37">
    <name type="scientific">Human immunodeficiency virus type 1</name>
    <name type="common">HIV-1</name>
    <dbReference type="NCBI Taxonomy" id="11676"/>
    <lineage>
        <taxon>Viruses</taxon>
        <taxon>Riboviria</taxon>
        <taxon>Pararnavirae</taxon>
        <taxon>Artverviricota</taxon>
        <taxon>Revtraviricetes</taxon>
        <taxon>Ortervirales</taxon>
        <taxon>Retroviridae</taxon>
        <taxon>Orthoretrovirinae</taxon>
        <taxon>Lentivirus</taxon>
        <taxon>Lentivirus humimdef1</taxon>
    </lineage>
</organism>
<comment type="subcellular location">
    <subcellularLocation>
        <location evidence="3">Host cell membrane</location>
        <topology evidence="3">Peripheral membrane protein</topology>
    </subcellularLocation>
    <subcellularLocation>
        <location evidence="1">Host cell membrane</location>
        <topology evidence="1">Single-pass type I membrane protein</topology>
    </subcellularLocation>
    <subcellularLocation>
        <location evidence="2">Host endosome membrane</location>
        <topology evidence="2">Peripheral membrane protein</topology>
    </subcellularLocation>
    <subcellularLocation>
        <location evidence="5">Host endosome membrane</location>
        <topology evidence="5">Single-pass type I membrane protein</topology>
    </subcellularLocation>
    <subcellularLocation>
        <location evidence="6">Virion membrane</location>
        <topology evidence="6">Peripheral membrane protein</topology>
    </subcellularLocation>
    <subcellularLocation>
        <location evidence="4">Virion membrane</location>
        <topology evidence="4">Single-pass type I membrane protein</topology>
    </subcellularLocation>
</comment>
<keyword evidence="26 32" id="KW-0564">Palmitate</keyword>
<evidence type="ECO:0000256" key="6">
    <source>
        <dbReference type="ARBA" id="ARBA00004650"/>
    </source>
</evidence>
<name>B6EFG3_HV1</name>
<keyword evidence="29 32" id="KW-0899">Viral immunoevasion</keyword>
<keyword evidence="22 32" id="KW-1133">Transmembrane helix</keyword>
<feature type="region of interest" description="V4" evidence="32">
    <location>
        <begin position="391"/>
        <end position="424"/>
    </location>
</feature>
<keyword evidence="17 32" id="KW-1161">Viral attachment to host cell</keyword>
<evidence type="ECO:0000256" key="26">
    <source>
        <dbReference type="ARBA" id="ARBA00023139"/>
    </source>
</evidence>
<evidence type="ECO:0000256" key="9">
    <source>
        <dbReference type="ARBA" id="ARBA00022511"/>
    </source>
</evidence>
<comment type="function">
    <text evidence="32">Surface protein gp120: Attaches the virus to the host lymphoid cell by binding to the primary receptor CD4. This interaction induces a structural rearrangement creating a high affinity binding site for a chemokine coreceptor like CXCR4 and/or CCR5. Acts as a ligand for CD209/DC-SIGN and CLEC4M/DC-SIGNR, which are respectively found on dendritic cells (DCs), and on endothelial cells of liver sinusoids and lymph node sinuses. These interactions allow capture of viral particles at mucosal surfaces by these cells and subsequent transmission to permissive cells. HIV subverts the migration properties of dendritic cells to gain access to CD4+ T-cells in lymph nodes. Virus transmission to permissive T-cells occurs either in trans (without DCs infection, through viral capture and transmission), or in cis (following DCs productive infection, through the usual CD4-gp120 interaction), thereby inducing a robust infection. In trans infection, bound virions remain infectious over days and it is proposed that they are not degraded, but protected in non-lysosomal acidic organelles within the DCs close to the cell membrane thus contributing to the viral infectious potential during DCs' migration from the periphery to the lymphoid tissues. On arrival at lymphoid tissues, intact virions recycle back to DCs' cell surface allowing virus transmission to CD4+ T-cells.</text>
</comment>
<comment type="subunit">
    <text evidence="32">The mature envelope protein (Env) consists of a homotrimer of non-covalently associated gp120-gp41 heterodimers. The resulting complex protrudes from the virus surface as a spike. There seems to be as few as 10 spikes on the average virion. Surface protein gp120 interacts with host CD4, CCR5 and CXCR4. Gp120 also interacts with the C-type lectins CD209/DC-SIGN and CLEC4M/DC-SIGNR (collectively referred to as DC-SIGN(R)). Gp120 and gp41 interact with GalCer. Gp120 interacts with host ITGA4/ITGB7 complex; on CD4+ T-cells, this interaction results in rapid activation of integrin ITGAL/LFA-1, which facilitates efficient cell-to-cell spreading of HIV-1. Gp120 interacts with cell-associated heparan sulfate; this interaction increases virus infectivity on permissive cells and may be involved in infection of CD4- cells.</text>
</comment>
<keyword evidence="10 32" id="KW-1165">Clathrin-mediated endocytosis of virus by host</keyword>
<feature type="disulfide bond" evidence="32">
    <location>
        <begin position="53"/>
        <end position="73"/>
    </location>
</feature>
<evidence type="ECO:0000256" key="29">
    <source>
        <dbReference type="ARBA" id="ARBA00023280"/>
    </source>
</evidence>
<keyword evidence="12 32" id="KW-1162">Viral penetration into host cytoplasm</keyword>
<feature type="short sequence motif" description="YXXL motif; contains endocytosis signal" evidence="32">
    <location>
        <begin position="718"/>
        <end position="721"/>
    </location>
</feature>
<evidence type="ECO:0000256" key="31">
    <source>
        <dbReference type="ARBA" id="ARBA00023296"/>
    </source>
</evidence>
<feature type="disulfide bond" evidence="32">
    <location>
        <begin position="130"/>
        <end position="156"/>
    </location>
</feature>
<dbReference type="InterPro" id="IPR000777">
    <property type="entry name" value="HIV1_Gp120"/>
</dbReference>
<keyword evidence="20 32" id="KW-0261">Viral envelope protein</keyword>
<comment type="domain">
    <text evidence="32">The CD4-binding region is targeted by the antibody b12.</text>
</comment>
<feature type="chain" id="PRO_5023295998" description="Envelope glycoprotein gp160" evidence="32">
    <location>
        <begin position="32"/>
        <end position="869"/>
    </location>
</feature>
<keyword evidence="27 32" id="KW-1015">Disulfide bond</keyword>
<dbReference type="Pfam" id="PF00516">
    <property type="entry name" value="GP120"/>
    <property type="match status" value="2"/>
</dbReference>
<dbReference type="GO" id="GO:0016020">
    <property type="term" value="C:membrane"/>
    <property type="evidence" value="ECO:0007669"/>
    <property type="project" value="UniProtKB-UniRule"/>
</dbReference>
<evidence type="ECO:0000256" key="2">
    <source>
        <dbReference type="ARBA" id="ARBA00004433"/>
    </source>
</evidence>
<evidence type="ECO:0000256" key="25">
    <source>
        <dbReference type="ARBA" id="ARBA00023136"/>
    </source>
</evidence>
<keyword evidence="25 32" id="KW-0472">Membrane</keyword>
<feature type="disulfide bond" evidence="32">
    <location>
        <begin position="391"/>
        <end position="424"/>
    </location>
</feature>
<evidence type="ECO:0000256" key="27">
    <source>
        <dbReference type="ARBA" id="ARBA00023157"/>
    </source>
</evidence>
<evidence type="ECO:0000256" key="5">
    <source>
        <dbReference type="ARBA" id="ARBA00004578"/>
    </source>
</evidence>
<dbReference type="SUPFAM" id="SSF58069">
    <property type="entry name" value="Virus ectodomain"/>
    <property type="match status" value="1"/>
</dbReference>
<evidence type="ECO:0000256" key="28">
    <source>
        <dbReference type="ARBA" id="ARBA00023180"/>
    </source>
</evidence>
<reference evidence="37" key="1">
    <citation type="journal article" date="2009" name="AIDS Res. Hum. Retroviruses">
        <title>HIV Type 1 Subtype A Envelope Genetic Evolution in a Slow Progressing Individual with Consistent Broadly Neutralizing Antibodies.</title>
        <authorList>
            <person name="Dieltjens T."/>
            <person name="Loots N."/>
            <person name="Vereecken K."/>
            <person name="Grupping K."/>
            <person name="Heyndrickx L."/>
            <person name="Bottieau E."/>
            <person name="Vanham G."/>
            <person name="Davis D."/>
            <person name="Janssens W."/>
        </authorList>
    </citation>
    <scope>NUCLEOTIDE SEQUENCE</scope>
    <source>
        <strain evidence="37">VI1383_20</strain>
    </source>
</reference>
<keyword evidence="8 32" id="KW-1170">Fusion of virus membrane with host endosomal membrane</keyword>
<evidence type="ECO:0000256" key="23">
    <source>
        <dbReference type="ARBA" id="ARBA00023046"/>
    </source>
</evidence>
<keyword evidence="9 32" id="KW-1032">Host cell membrane</keyword>
<dbReference type="GO" id="GO:1903908">
    <property type="term" value="P:positive regulation of plasma membrane raft polarization"/>
    <property type="evidence" value="ECO:0007669"/>
    <property type="project" value="UniProtKB-UniRule"/>
</dbReference>
<evidence type="ECO:0000256" key="16">
    <source>
        <dbReference type="ARBA" id="ARBA00022729"/>
    </source>
</evidence>
<feature type="region of interest" description="CD4-binding loop" evidence="32">
    <location>
        <begin position="370"/>
        <end position="380"/>
    </location>
</feature>
<comment type="PTM">
    <text evidence="32">Palmitoylation of the transmembrane protein and of Env polyprotein (prior to its proteolytic cleavage) is essential for their association with host cell membrane lipid rafts. Palmitoylation is therefore required for envelope trafficking to classical lipid rafts, but not for viral replication.</text>
</comment>
<evidence type="ECO:0000256" key="33">
    <source>
        <dbReference type="RuleBase" id="RU363095"/>
    </source>
</evidence>
<dbReference type="GO" id="GO:0019031">
    <property type="term" value="C:viral envelope"/>
    <property type="evidence" value="ECO:0007669"/>
    <property type="project" value="UniProtKB-KW"/>
</dbReference>
<evidence type="ECO:0000256" key="32">
    <source>
        <dbReference type="HAMAP-Rule" id="MF_04083"/>
    </source>
</evidence>
<dbReference type="InterPro" id="IPR000328">
    <property type="entry name" value="GP41-like"/>
</dbReference>
<keyword evidence="31 32" id="KW-1160">Virus entry into host cell</keyword>
<keyword evidence="11 32" id="KW-0945">Host-virus interaction</keyword>
<comment type="PTM">
    <text evidence="32">Specific enzymatic cleavages in vivo yield mature proteins. Envelope glycoproteins are synthesized as a inactive precursor that is heavily N-glycosylated and processed likely by host cell furin in the Golgi to yield the mature SU and TM proteins. The cleavage site between SU and TM requires the minimal sequence [KR]-X-[KR]-R. About 2 of the 9 disulfide bonds of gp41 are reduced by P4HB/PDI, following binding to CD4 receptor.</text>
</comment>
<comment type="subcellular location">
    <molecule>Surface protein gp120</molecule>
    <subcellularLocation>
        <location evidence="32">Virion membrane</location>
        <topology evidence="32">Peripheral membrane protein</topology>
    </subcellularLocation>
    <subcellularLocation>
        <location evidence="32">Host cell membrane</location>
        <topology evidence="32">Peripheral membrane protein</topology>
    </subcellularLocation>
    <subcellularLocation>
        <location evidence="32">Host endosome membrane</location>
        <topology evidence="32">Single-pass type I membrane protein</topology>
    </subcellularLocation>
    <text evidence="32">The surface protein is not anchored to the viral envelope, but associates with the extravirion surface through its binding to TM. It is probably concentrated at the site of budding and incorporated into the virions possibly by contacts between the cytoplasmic tail of Env and the N-terminus of Gag.</text>
</comment>
<dbReference type="FunFam" id="2.170.40.20:FF:000003">
    <property type="entry name" value="Envelope glycoprotein gp160"/>
    <property type="match status" value="1"/>
</dbReference>
<keyword evidence="30 32" id="KW-0449">Lipoprotein</keyword>
<evidence type="ECO:0000256" key="14">
    <source>
        <dbReference type="ARBA" id="ARBA00022692"/>
    </source>
</evidence>
<dbReference type="Gene3D" id="1.10.287.210">
    <property type="match status" value="1"/>
</dbReference>
<evidence type="ECO:0000256" key="1">
    <source>
        <dbReference type="ARBA" id="ARBA00004402"/>
    </source>
</evidence>
<evidence type="ECO:0000259" key="36">
    <source>
        <dbReference type="Pfam" id="PF00517"/>
    </source>
</evidence>
<comment type="domain">
    <text evidence="32 33">The 17 amino acids long immunosuppressive region is present in many retroviral envelope proteins. Synthetic peptides derived from this relatively conserved sequence inhibit immune function in vitro and in vivo.</text>
</comment>
<feature type="disulfide bond" evidence="32">
    <location>
        <begin position="226"/>
        <end position="255"/>
    </location>
</feature>
<feature type="region of interest" description="MPER; binding to GalCer" evidence="32">
    <location>
        <begin position="668"/>
        <end position="689"/>
    </location>
</feature>
<dbReference type="GO" id="GO:0055036">
    <property type="term" value="C:virion membrane"/>
    <property type="evidence" value="ECO:0007669"/>
    <property type="project" value="UniProtKB-SubCell"/>
</dbReference>
<keyword evidence="23 32" id="KW-1039">Host endosome</keyword>
<dbReference type="GO" id="GO:0005198">
    <property type="term" value="F:structural molecule activity"/>
    <property type="evidence" value="ECO:0007669"/>
    <property type="project" value="UniProtKB-UniRule"/>
</dbReference>
<evidence type="ECO:0000256" key="8">
    <source>
        <dbReference type="ARBA" id="ARBA00022510"/>
    </source>
</evidence>